<evidence type="ECO:0000313" key="2">
    <source>
        <dbReference type="Proteomes" id="UP000827092"/>
    </source>
</evidence>
<protein>
    <submittedName>
        <fullName evidence="1">Uncharacterized protein</fullName>
    </submittedName>
</protein>
<proteinExistence type="predicted"/>
<reference evidence="1 2" key="1">
    <citation type="journal article" date="2022" name="Nat. Ecol. Evol.">
        <title>A masculinizing supergene underlies an exaggerated male reproductive morph in a spider.</title>
        <authorList>
            <person name="Hendrickx F."/>
            <person name="De Corte Z."/>
            <person name="Sonet G."/>
            <person name="Van Belleghem S.M."/>
            <person name="Kostlbacher S."/>
            <person name="Vangestel C."/>
        </authorList>
    </citation>
    <scope>NUCLEOTIDE SEQUENCE [LARGE SCALE GENOMIC DNA]</scope>
    <source>
        <strain evidence="1">W744_W776</strain>
    </source>
</reference>
<accession>A0AAV6UZJ0</accession>
<keyword evidence="2" id="KW-1185">Reference proteome</keyword>
<evidence type="ECO:0000313" key="1">
    <source>
        <dbReference type="EMBL" id="KAG8189652.1"/>
    </source>
</evidence>
<comment type="caution">
    <text evidence="1">The sequence shown here is derived from an EMBL/GenBank/DDBJ whole genome shotgun (WGS) entry which is preliminary data.</text>
</comment>
<name>A0AAV6UZJ0_9ARAC</name>
<dbReference type="EMBL" id="JAFNEN010000208">
    <property type="protein sequence ID" value="KAG8189652.1"/>
    <property type="molecule type" value="Genomic_DNA"/>
</dbReference>
<dbReference type="AlphaFoldDB" id="A0AAV6UZJ0"/>
<dbReference type="Proteomes" id="UP000827092">
    <property type="component" value="Unassembled WGS sequence"/>
</dbReference>
<gene>
    <name evidence="1" type="ORF">JTE90_018501</name>
</gene>
<sequence length="218" mass="25225">MKELPRYHYTLVTTPHRAYRTYLENLRAAAPPAKYRFITQGSVEENAPQRNHNGLWMWGRRVWNLLVSETVVNNRCLKFSRIQHLYHCTCSKETSHYWFLPSTFSSTIENMKEFRTSPKDGDEVTLIYAKHERLPVKDFAAEVRASMDVGQFLNQAGLFRTSSQDTSVEGIIDKMLNKVLDSRESLITISEAKEAIFTEDSVHLLSRTIQETYVTEVG</sequence>
<organism evidence="1 2">
    <name type="scientific">Oedothorax gibbosus</name>
    <dbReference type="NCBI Taxonomy" id="931172"/>
    <lineage>
        <taxon>Eukaryota</taxon>
        <taxon>Metazoa</taxon>
        <taxon>Ecdysozoa</taxon>
        <taxon>Arthropoda</taxon>
        <taxon>Chelicerata</taxon>
        <taxon>Arachnida</taxon>
        <taxon>Araneae</taxon>
        <taxon>Araneomorphae</taxon>
        <taxon>Entelegynae</taxon>
        <taxon>Araneoidea</taxon>
        <taxon>Linyphiidae</taxon>
        <taxon>Erigoninae</taxon>
        <taxon>Oedothorax</taxon>
    </lineage>
</organism>